<dbReference type="EMBL" id="CAVLEF010000006">
    <property type="protein sequence ID" value="CAK1545217.1"/>
    <property type="molecule type" value="Genomic_DNA"/>
</dbReference>
<dbReference type="InterPro" id="IPR001611">
    <property type="entry name" value="Leu-rich_rpt"/>
</dbReference>
<keyword evidence="4" id="KW-0472">Membrane</keyword>
<evidence type="ECO:0008006" key="7">
    <source>
        <dbReference type="Google" id="ProtNLM"/>
    </source>
</evidence>
<dbReference type="Proteomes" id="UP001497472">
    <property type="component" value="Unassembled WGS sequence"/>
</dbReference>
<evidence type="ECO:0000256" key="3">
    <source>
        <dbReference type="ARBA" id="ARBA00022737"/>
    </source>
</evidence>
<dbReference type="SUPFAM" id="SSF52058">
    <property type="entry name" value="L domain-like"/>
    <property type="match status" value="2"/>
</dbReference>
<reference evidence="5 6" key="1">
    <citation type="submission" date="2023-11" db="EMBL/GenBank/DDBJ databases">
        <authorList>
            <person name="Okamura Y."/>
        </authorList>
    </citation>
    <scope>NUCLEOTIDE SEQUENCE [LARGE SCALE GENOMIC DNA]</scope>
</reference>
<gene>
    <name evidence="5" type="ORF">LNINA_LOCUS4896</name>
</gene>
<dbReference type="InterPro" id="IPR003591">
    <property type="entry name" value="Leu-rich_rpt_typical-subtyp"/>
</dbReference>
<keyword evidence="3" id="KW-0677">Repeat</keyword>
<dbReference type="PROSITE" id="PS51450">
    <property type="entry name" value="LRR"/>
    <property type="match status" value="1"/>
</dbReference>
<comment type="caution">
    <text evidence="5">The sequence shown here is derived from an EMBL/GenBank/DDBJ whole genome shotgun (WGS) entry which is preliminary data.</text>
</comment>
<keyword evidence="6" id="KW-1185">Reference proteome</keyword>
<dbReference type="AlphaFoldDB" id="A0AAV1J707"/>
<keyword evidence="2" id="KW-0732">Signal</keyword>
<evidence type="ECO:0000313" key="6">
    <source>
        <dbReference type="Proteomes" id="UP001497472"/>
    </source>
</evidence>
<keyword evidence="1" id="KW-0433">Leucine-rich repeat</keyword>
<dbReference type="Gene3D" id="3.80.10.10">
    <property type="entry name" value="Ribonuclease Inhibitor"/>
    <property type="match status" value="2"/>
</dbReference>
<evidence type="ECO:0000256" key="4">
    <source>
        <dbReference type="SAM" id="Phobius"/>
    </source>
</evidence>
<organism evidence="5 6">
    <name type="scientific">Leptosia nina</name>
    <dbReference type="NCBI Taxonomy" id="320188"/>
    <lineage>
        <taxon>Eukaryota</taxon>
        <taxon>Metazoa</taxon>
        <taxon>Ecdysozoa</taxon>
        <taxon>Arthropoda</taxon>
        <taxon>Hexapoda</taxon>
        <taxon>Insecta</taxon>
        <taxon>Pterygota</taxon>
        <taxon>Neoptera</taxon>
        <taxon>Endopterygota</taxon>
        <taxon>Lepidoptera</taxon>
        <taxon>Glossata</taxon>
        <taxon>Ditrysia</taxon>
        <taxon>Papilionoidea</taxon>
        <taxon>Pieridae</taxon>
        <taxon>Pierinae</taxon>
        <taxon>Leptosia</taxon>
    </lineage>
</organism>
<sequence length="805" mass="92399">MLPYVMRCNAKIHQLPTMGFDNLNSLETLNLQNNKLQHIPEEIMEPILDTLRVVDIMDNPLICDCDLAWYESWLAGLRDRDDEMMQKKRTVCTMVNEHREYSLAKMPLEKMNCKRKPGYGPSSAAHTCPILAINFIVLATRGLYKGWLRLIVQTFFGMIIVASFTLILTMSLKSRQLRPDLLSRCRVDHCRVLCFEAPYLDDYEDDIIEAAWQANANCPHVVLTLNRPLFTNATLTPRWMSKIRSNINELAIIGGNLKHIPTGAFSTQLANNLNTLILENIEISSWGPETFVGLSSLKQLYIKDCVYNNISQNALQAVDDTLEFLDIKANFLWNPVSFTGSADLRRLETVDFSSNPFYTILDRTSFSELRVCKKLFLNSCRINFLGPGTFDALDRIEKLYLHDNYLIIIPDDLFGKVIPRRPRITLQDNLWYCNCSQSIIRDLEGLLIVDPICRYPDSFNGVTFSEFRGQCEMKNSPELPEIGHENISSTCYSRNDTKTFHINGVCHNSTCEVHKVTSQNYYCRLNTSDMADMTRAIISKEHPLVDGSDWLSLSYSVRSNHQLIVELSSKNALGQGLLWFDSTCPSEIYCMNAVPDVLRVYDERIEIQYTFCPFNSLTGEINPEQCVFYSLADLDNTVLKTHDLLLIIGFTILSIVCLIFGAICVYALIQRNPHLLKGNKRILFVKHKEINALILPPKVPLRKSIDDTDLRDKIEKKIFFVSTHHESLSNVERSYTSSNEVSYISALQPTDEQLEQWRKKQNDLKKQYKSLTSEVYQFSNIFDTESLPYYSLSERIYDTPNVTKN</sequence>
<keyword evidence="4" id="KW-1133">Transmembrane helix</keyword>
<dbReference type="GO" id="GO:0005886">
    <property type="term" value="C:plasma membrane"/>
    <property type="evidence" value="ECO:0007669"/>
    <property type="project" value="TreeGrafter"/>
</dbReference>
<evidence type="ECO:0000256" key="2">
    <source>
        <dbReference type="ARBA" id="ARBA00022729"/>
    </source>
</evidence>
<feature type="transmembrane region" description="Helical" evidence="4">
    <location>
        <begin position="150"/>
        <end position="172"/>
    </location>
</feature>
<name>A0AAV1J707_9NEOP</name>
<evidence type="ECO:0000256" key="1">
    <source>
        <dbReference type="ARBA" id="ARBA00022614"/>
    </source>
</evidence>
<dbReference type="InterPro" id="IPR050541">
    <property type="entry name" value="LRR_TM_domain-containing"/>
</dbReference>
<dbReference type="PANTHER" id="PTHR24369">
    <property type="entry name" value="ANTIGEN BSP, PUTATIVE-RELATED"/>
    <property type="match status" value="1"/>
</dbReference>
<dbReference type="PANTHER" id="PTHR24369:SF210">
    <property type="entry name" value="CHAOPTIN-RELATED"/>
    <property type="match status" value="1"/>
</dbReference>
<accession>A0AAV1J707</accession>
<dbReference type="InterPro" id="IPR032675">
    <property type="entry name" value="LRR_dom_sf"/>
</dbReference>
<protein>
    <recommendedName>
        <fullName evidence="7">LRRCT domain-containing protein</fullName>
    </recommendedName>
</protein>
<feature type="transmembrane region" description="Helical" evidence="4">
    <location>
        <begin position="644"/>
        <end position="669"/>
    </location>
</feature>
<keyword evidence="4" id="KW-0812">Transmembrane</keyword>
<dbReference type="SMART" id="SM00369">
    <property type="entry name" value="LRR_TYP"/>
    <property type="match status" value="4"/>
</dbReference>
<evidence type="ECO:0000313" key="5">
    <source>
        <dbReference type="EMBL" id="CAK1545217.1"/>
    </source>
</evidence>
<proteinExistence type="predicted"/>